<evidence type="ECO:0000313" key="2">
    <source>
        <dbReference type="Proteomes" id="UP001224926"/>
    </source>
</evidence>
<name>A0AAF0PBX0_9EURY</name>
<accession>A0AAF0PBX0</accession>
<dbReference type="Pfam" id="PF25943">
    <property type="entry name" value="DUF7983"/>
    <property type="match status" value="1"/>
</dbReference>
<organism evidence="1 2">
    <name type="scientific">Natrinema thermotolerans</name>
    <dbReference type="NCBI Taxonomy" id="121872"/>
    <lineage>
        <taxon>Archaea</taxon>
        <taxon>Methanobacteriati</taxon>
        <taxon>Methanobacteriota</taxon>
        <taxon>Stenosarchaea group</taxon>
        <taxon>Halobacteria</taxon>
        <taxon>Halobacteriales</taxon>
        <taxon>Natrialbaceae</taxon>
        <taxon>Natrinema</taxon>
    </lineage>
</organism>
<proteinExistence type="predicted"/>
<keyword evidence="2" id="KW-1185">Reference proteome</keyword>
<dbReference type="Proteomes" id="UP001224926">
    <property type="component" value="Chromosome"/>
</dbReference>
<evidence type="ECO:0000313" key="1">
    <source>
        <dbReference type="EMBL" id="WMT06245.1"/>
    </source>
</evidence>
<dbReference type="RefSeq" id="WP_049965780.1">
    <property type="nucleotide sequence ID" value="NZ_CP101873.1"/>
</dbReference>
<dbReference type="GeneID" id="39862486"/>
<dbReference type="AlphaFoldDB" id="A0AAF0PBX0"/>
<dbReference type="InterPro" id="IPR058289">
    <property type="entry name" value="DUF7983"/>
</dbReference>
<reference evidence="1 2" key="1">
    <citation type="submission" date="2022-07" db="EMBL/GenBank/DDBJ databases">
        <title>Two temperate virus in Haloterrigena jeotgali A29.</title>
        <authorList>
            <person name="Deng X."/>
        </authorList>
    </citation>
    <scope>NUCLEOTIDE SEQUENCE [LARGE SCALE GENOMIC DNA]</scope>
    <source>
        <strain evidence="1 2">A29</strain>
    </source>
</reference>
<sequence length="231" mass="26805">MSEPDAYDPIECPVEGCEYENGIRSVAAHISGTHDENHSWDRLGHDGARAFVMARKRQQEDTNETEASELPIEFAYETLAFFALVDEYDFDSLDELDPFRLTNLYALLSTITRSSNDAREVVRDALLERIHDDRVVESDYGEIRRYTTQRRYVRDEDEVLDTLDRAGIDPKTVLSVDKQKLATAIEETDIDDEQVFETEDAPRIQRTDVNERMCEEYVASLPKEYRDLFEF</sequence>
<dbReference type="GeneID" id="84214817"/>
<dbReference type="EMBL" id="CP101873">
    <property type="protein sequence ID" value="WMT06245.1"/>
    <property type="molecule type" value="Genomic_DNA"/>
</dbReference>
<protein>
    <submittedName>
        <fullName evidence="1">Uncharacterized protein</fullName>
    </submittedName>
</protein>
<gene>
    <name evidence="1" type="ORF">NP511_12710</name>
</gene>